<feature type="compositionally biased region" description="Basic residues" evidence="1">
    <location>
        <begin position="278"/>
        <end position="294"/>
    </location>
</feature>
<dbReference type="EnsemblMetazoa" id="AMIN011202-RA">
    <property type="protein sequence ID" value="AMIN011202-PA"/>
    <property type="gene ID" value="AMIN011202"/>
</dbReference>
<sequence>MGMERRDVLQLEKENMEPVESNSSDMVEHPHALALQMVHFFYARLAIAKDAWDITFWNLFRAKHPEVDLGAKELRSHFFHVVMQKVHKLKDLPYAVVQYINPLFNKIREDVLECRDLVEGTDYVYEQDGQDTSYTPIVNNDEPPPLRLQTESAVSPASASCATKRYLTPTAEQIRNFAAAQLSDTLWTNDEQRTKPTLNIDECLLRIAFLTLKNIPLRSCIEPGMACYDHLKQAGLIEVEAQDDEQRSDTNDSTPQSDMPVASSTPASHSRDYDSILKHVRSKPRKGAFKKSTM</sequence>
<evidence type="ECO:0000313" key="3">
    <source>
        <dbReference type="Proteomes" id="UP000075920"/>
    </source>
</evidence>
<feature type="region of interest" description="Disordered" evidence="1">
    <location>
        <begin position="242"/>
        <end position="294"/>
    </location>
</feature>
<reference evidence="2" key="2">
    <citation type="submission" date="2020-05" db="UniProtKB">
        <authorList>
            <consortium name="EnsemblMetazoa"/>
        </authorList>
    </citation>
    <scope>IDENTIFICATION</scope>
    <source>
        <strain evidence="2">MINIMUS1</strain>
    </source>
</reference>
<evidence type="ECO:0000256" key="1">
    <source>
        <dbReference type="SAM" id="MobiDB-lite"/>
    </source>
</evidence>
<keyword evidence="3" id="KW-1185">Reference proteome</keyword>
<protein>
    <submittedName>
        <fullName evidence="2">Uncharacterized protein</fullName>
    </submittedName>
</protein>
<proteinExistence type="predicted"/>
<dbReference type="AlphaFoldDB" id="A0A182WLC3"/>
<dbReference type="VEuPathDB" id="VectorBase:AMIN011202"/>
<evidence type="ECO:0000313" key="2">
    <source>
        <dbReference type="EnsemblMetazoa" id="AMIN011202-PA"/>
    </source>
</evidence>
<organism evidence="2 3">
    <name type="scientific">Anopheles minimus</name>
    <dbReference type="NCBI Taxonomy" id="112268"/>
    <lineage>
        <taxon>Eukaryota</taxon>
        <taxon>Metazoa</taxon>
        <taxon>Ecdysozoa</taxon>
        <taxon>Arthropoda</taxon>
        <taxon>Hexapoda</taxon>
        <taxon>Insecta</taxon>
        <taxon>Pterygota</taxon>
        <taxon>Neoptera</taxon>
        <taxon>Endopterygota</taxon>
        <taxon>Diptera</taxon>
        <taxon>Nematocera</taxon>
        <taxon>Culicoidea</taxon>
        <taxon>Culicidae</taxon>
        <taxon>Anophelinae</taxon>
        <taxon>Anopheles</taxon>
    </lineage>
</organism>
<name>A0A182WLC3_9DIPT</name>
<feature type="compositionally biased region" description="Polar residues" evidence="1">
    <location>
        <begin position="251"/>
        <end position="268"/>
    </location>
</feature>
<dbReference type="Proteomes" id="UP000075920">
    <property type="component" value="Unassembled WGS sequence"/>
</dbReference>
<reference evidence="3" key="1">
    <citation type="submission" date="2013-03" db="EMBL/GenBank/DDBJ databases">
        <title>The Genome Sequence of Anopheles minimus MINIMUS1.</title>
        <authorList>
            <consortium name="The Broad Institute Genomics Platform"/>
            <person name="Neafsey D.E."/>
            <person name="Walton C."/>
            <person name="Walker B."/>
            <person name="Young S.K."/>
            <person name="Zeng Q."/>
            <person name="Gargeya S."/>
            <person name="Fitzgerald M."/>
            <person name="Haas B."/>
            <person name="Abouelleil A."/>
            <person name="Allen A.W."/>
            <person name="Alvarado L."/>
            <person name="Arachchi H.M."/>
            <person name="Berlin A.M."/>
            <person name="Chapman S.B."/>
            <person name="Gainer-Dewar J."/>
            <person name="Goldberg J."/>
            <person name="Griggs A."/>
            <person name="Gujja S."/>
            <person name="Hansen M."/>
            <person name="Howarth C."/>
            <person name="Imamovic A."/>
            <person name="Ireland A."/>
            <person name="Larimer J."/>
            <person name="McCowan C."/>
            <person name="Murphy C."/>
            <person name="Pearson M."/>
            <person name="Poon T.W."/>
            <person name="Priest M."/>
            <person name="Roberts A."/>
            <person name="Saif S."/>
            <person name="Shea T."/>
            <person name="Sisk P."/>
            <person name="Sykes S."/>
            <person name="Wortman J."/>
            <person name="Nusbaum C."/>
            <person name="Birren B."/>
        </authorList>
    </citation>
    <scope>NUCLEOTIDE SEQUENCE [LARGE SCALE GENOMIC DNA]</scope>
    <source>
        <strain evidence="3">MINIMUS1</strain>
    </source>
</reference>
<accession>A0A182WLC3</accession>